<dbReference type="PROSITE" id="PS00678">
    <property type="entry name" value="WD_REPEATS_1"/>
    <property type="match status" value="3"/>
</dbReference>
<dbReference type="PRINTS" id="PR00320">
    <property type="entry name" value="GPROTEINBRPT"/>
</dbReference>
<dbReference type="InterPro" id="IPR050349">
    <property type="entry name" value="WD_LIS1/nudF_dynein_reg"/>
</dbReference>
<feature type="repeat" description="WD" evidence="3">
    <location>
        <begin position="597"/>
        <end position="628"/>
    </location>
</feature>
<keyword evidence="1 3" id="KW-0853">WD repeat</keyword>
<dbReference type="PROSITE" id="PS50082">
    <property type="entry name" value="WD_REPEATS_2"/>
    <property type="match status" value="12"/>
</dbReference>
<feature type="repeat" description="WD" evidence="3">
    <location>
        <begin position="761"/>
        <end position="802"/>
    </location>
</feature>
<evidence type="ECO:0000313" key="5">
    <source>
        <dbReference type="Proteomes" id="UP000008206"/>
    </source>
</evidence>
<dbReference type="InterPro" id="IPR020472">
    <property type="entry name" value="WD40_PAC1"/>
</dbReference>
<feature type="repeat" description="WD" evidence="3">
    <location>
        <begin position="1010"/>
        <end position="1042"/>
    </location>
</feature>
<dbReference type="InterPro" id="IPR019775">
    <property type="entry name" value="WD40_repeat_CS"/>
</dbReference>
<dbReference type="RefSeq" id="WP_013321630.1">
    <property type="nucleotide sequence ID" value="NC_014501.1"/>
</dbReference>
<dbReference type="SUPFAM" id="SSF50978">
    <property type="entry name" value="WD40 repeat-like"/>
    <property type="match status" value="2"/>
</dbReference>
<feature type="repeat" description="WD" evidence="3">
    <location>
        <begin position="1051"/>
        <end position="1085"/>
    </location>
</feature>
<protein>
    <submittedName>
        <fullName evidence="4">WD40 repeat, subgroup</fullName>
    </submittedName>
</protein>
<dbReference type="Gene3D" id="2.130.10.10">
    <property type="entry name" value="YVTN repeat-like/Quinoprotein amine dehydrogenase"/>
    <property type="match status" value="4"/>
</dbReference>
<evidence type="ECO:0000256" key="1">
    <source>
        <dbReference type="ARBA" id="ARBA00022574"/>
    </source>
</evidence>
<dbReference type="STRING" id="497965.Cyan7822_1530"/>
<keyword evidence="5" id="KW-1185">Reference proteome</keyword>
<dbReference type="InterPro" id="IPR036322">
    <property type="entry name" value="WD40_repeat_dom_sf"/>
</dbReference>
<dbReference type="PANTHER" id="PTHR44129">
    <property type="entry name" value="WD REPEAT-CONTAINING PROTEIN POP1"/>
    <property type="match status" value="1"/>
</dbReference>
<dbReference type="SMART" id="SM00320">
    <property type="entry name" value="WD40"/>
    <property type="match status" value="14"/>
</dbReference>
<dbReference type="EMBL" id="CP002198">
    <property type="protein sequence ID" value="ADN13523.1"/>
    <property type="molecule type" value="Genomic_DNA"/>
</dbReference>
<dbReference type="OrthoDB" id="434800at2"/>
<feature type="repeat" description="WD" evidence="3">
    <location>
        <begin position="1092"/>
        <end position="1133"/>
    </location>
</feature>
<evidence type="ECO:0000256" key="2">
    <source>
        <dbReference type="ARBA" id="ARBA00022737"/>
    </source>
</evidence>
<dbReference type="HOGENOM" id="CLU_003454_0_0_3"/>
<keyword evidence="2" id="KW-0677">Repeat</keyword>
<dbReference type="CDD" id="cd00200">
    <property type="entry name" value="WD40"/>
    <property type="match status" value="2"/>
</dbReference>
<dbReference type="eggNOG" id="COG1672">
    <property type="taxonomic scope" value="Bacteria"/>
</dbReference>
<dbReference type="Gene3D" id="3.40.50.300">
    <property type="entry name" value="P-loop containing nucleotide triphosphate hydrolases"/>
    <property type="match status" value="1"/>
</dbReference>
<feature type="repeat" description="WD" evidence="3">
    <location>
        <begin position="556"/>
        <end position="588"/>
    </location>
</feature>
<feature type="repeat" description="WD" evidence="3">
    <location>
        <begin position="802"/>
        <end position="843"/>
    </location>
</feature>
<feature type="repeat" description="WD" evidence="3">
    <location>
        <begin position="925"/>
        <end position="958"/>
    </location>
</feature>
<dbReference type="KEGG" id="cyj:Cyan7822_1530"/>
<proteinExistence type="predicted"/>
<dbReference type="eggNOG" id="COG2319">
    <property type="taxonomic scope" value="Bacteria"/>
</dbReference>
<gene>
    <name evidence="4" type="ordered locus">Cyan7822_1530</name>
</gene>
<feature type="repeat" description="WD" evidence="3">
    <location>
        <begin position="969"/>
        <end position="1003"/>
    </location>
</feature>
<feature type="repeat" description="WD" evidence="3">
    <location>
        <begin position="884"/>
        <end position="917"/>
    </location>
</feature>
<dbReference type="InterPro" id="IPR001680">
    <property type="entry name" value="WD40_rpt"/>
</dbReference>
<reference evidence="5" key="1">
    <citation type="journal article" date="2011" name="MBio">
        <title>Novel metabolic attributes of the genus Cyanothece, comprising a group of unicellular nitrogen-fixing Cyanobacteria.</title>
        <authorList>
            <person name="Bandyopadhyay A."/>
            <person name="Elvitigala T."/>
            <person name="Welsh E."/>
            <person name="Stockel J."/>
            <person name="Liberton M."/>
            <person name="Min H."/>
            <person name="Sherman L.A."/>
            <person name="Pakrasi H.B."/>
        </authorList>
    </citation>
    <scope>NUCLEOTIDE SEQUENCE [LARGE SCALE GENOMIC DNA]</scope>
    <source>
        <strain evidence="5">PCC 7822</strain>
    </source>
</reference>
<feature type="repeat" description="WD" evidence="3">
    <location>
        <begin position="679"/>
        <end position="711"/>
    </location>
</feature>
<dbReference type="Pfam" id="PF00400">
    <property type="entry name" value="WD40"/>
    <property type="match status" value="13"/>
</dbReference>
<accession>E0U5D3</accession>
<dbReference type="PROSITE" id="PS50294">
    <property type="entry name" value="WD_REPEATS_REGION"/>
    <property type="match status" value="11"/>
</dbReference>
<dbReference type="InterPro" id="IPR027417">
    <property type="entry name" value="P-loop_NTPase"/>
</dbReference>
<name>E0U5D3_GLOV7</name>
<dbReference type="Proteomes" id="UP000008206">
    <property type="component" value="Chromosome"/>
</dbReference>
<dbReference type="Pfam" id="PF14516">
    <property type="entry name" value="AAA_35"/>
    <property type="match status" value="1"/>
</dbReference>
<sequence length="1163" mass="129544">MNTIASVDYHYRVGGSLAYNHPTYVERQADKELLAALEAGNFCYVFNCRQMGKSSLRVRIMHQLQAAGMSCASVDITSLGSDISRDQWYSGVITQLFLGFNLVGKINLKAWLREREELSPVQKFAQFIEDVLLVKCPGKKIFIFIDEIDKILSLPFSLDDFFSLIRFCYNQRAENSAYNRITFALFGVATPSDLIREKTQTSFNIGQAVELTGFTLDEVQPLEAGLTEAAECPSSVLKEILYWTGGQPFLTQKLCQLLLNSVSLIPQGEEQLAVKTVVDSQVIENWESVDEPVHLKTIKDRLLRNEQRAGRLLGIYQNILKQGFIEADDSPEQAELRLSGLVVKREGRLQVYNPIYQAVFNQEWVNKQLEKLRPYSEAIAGWEASRFTDDSRLLRGQTLKDALAWAMGKSLTNLDYQFLTASQKLDKREAELNLETQKKANEILTTANGKATRRIRIGLAILMLSLMGAVIAIIQAKSASDKQREAQIGTQLQRSGDTAWRQFEFDEIEALLSAMQTGQELKNTVKDGRLLENYPATSPLVTLEQILEQITEKNSLKGHQDTVYSVSISPDKKLIASASRDGTVKIWNPQGKQLATLRGHEGTIYGVSFSPDGQYIATASRDKTAKLWTKEGKLIATLRGHKGSVYNVTFSPDGKLIATTSRDSTAILWDKKGDKIAILRGHKKSVDDLSFSPDSKRIATASRDGTVKLWDTKGNFLGNLKQDDVAFYSVDFSHDGKLIAVASSDGVVKVSDLQGNLIVTIKGHQDFVNRVRFSPNGQWIATASSDGTAKLWNLKGKELLTLRGHQESIYDIYWSSDGKELATASGDGTVKLWQINEKNLTLISNAQRGITNVSFNFNGSLLAKAYKDGEIYLTDLQGNLKHQFDSGLEWIYDLRFSPDGQQIAAVSRGGMIKIWDLTGKPSREWLGDSNNIYSLAFSPDGKLLATGNQEGKVKVWNLTGNPPQLLSNFSAHKDMINSLNFSPDGQNILTASADGLAKLWDLQGNLQAELKEHQEAVYGAIFSPDGKYIATASKDGTALLWNQEGQQIAALQGDLFPVYRIAFSPDEKYIATGSSDGTTRLWDIKGNLRAEFKGHQDTIYGVNFSPNSKIVTTVSRDGMLRQWQVQEESARLETLLKQGCQWLGDYFVTRRSEKEKLGVCNKN</sequence>
<dbReference type="SUPFAM" id="SSF52540">
    <property type="entry name" value="P-loop containing nucleoside triphosphate hydrolases"/>
    <property type="match status" value="1"/>
</dbReference>
<organism evidence="4 5">
    <name type="scientific">Gloeothece verrucosa (strain PCC 7822)</name>
    <name type="common">Cyanothece sp. (strain PCC 7822)</name>
    <dbReference type="NCBI Taxonomy" id="497965"/>
    <lineage>
        <taxon>Bacteria</taxon>
        <taxon>Bacillati</taxon>
        <taxon>Cyanobacteriota</taxon>
        <taxon>Cyanophyceae</taxon>
        <taxon>Oscillatoriophycideae</taxon>
        <taxon>Chroococcales</taxon>
        <taxon>Aphanothecaceae</taxon>
        <taxon>Gloeothece</taxon>
        <taxon>Gloeothece verrucosa</taxon>
    </lineage>
</organism>
<evidence type="ECO:0000313" key="4">
    <source>
        <dbReference type="EMBL" id="ADN13523.1"/>
    </source>
</evidence>
<dbReference type="InterPro" id="IPR015943">
    <property type="entry name" value="WD40/YVTN_repeat-like_dom_sf"/>
</dbReference>
<evidence type="ECO:0000256" key="3">
    <source>
        <dbReference type="PROSITE-ProRule" id="PRU00221"/>
    </source>
</evidence>
<dbReference type="AlphaFoldDB" id="E0U5D3"/>
<feature type="repeat" description="WD" evidence="3">
    <location>
        <begin position="638"/>
        <end position="670"/>
    </location>
</feature>